<dbReference type="PANTHER" id="PTHR33751">
    <property type="entry name" value="CBB3-TYPE CYTOCHROME C OXIDASE SUBUNIT FIXP"/>
    <property type="match status" value="1"/>
</dbReference>
<reference evidence="10" key="1">
    <citation type="journal article" date="2019" name="Int. J. Syst. Evol. Microbiol.">
        <title>The Global Catalogue of Microorganisms (GCM) 10K type strain sequencing project: providing services to taxonomists for standard genome sequencing and annotation.</title>
        <authorList>
            <consortium name="The Broad Institute Genomics Platform"/>
            <consortium name="The Broad Institute Genome Sequencing Center for Infectious Disease"/>
            <person name="Wu L."/>
            <person name="Ma J."/>
        </authorList>
    </citation>
    <scope>NUCLEOTIDE SEQUENCE [LARGE SCALE GENOMIC DNA]</scope>
    <source>
        <strain evidence="10">CGMCC 1.8957</strain>
    </source>
</reference>
<dbReference type="Proteomes" id="UP000652430">
    <property type="component" value="Unassembled WGS sequence"/>
</dbReference>
<keyword evidence="7" id="KW-0812">Transmembrane</keyword>
<dbReference type="PROSITE" id="PS51007">
    <property type="entry name" value="CYTC"/>
    <property type="match status" value="3"/>
</dbReference>
<evidence type="ECO:0000256" key="5">
    <source>
        <dbReference type="ARBA" id="ARBA00023004"/>
    </source>
</evidence>
<dbReference type="InterPro" id="IPR050597">
    <property type="entry name" value="Cytochrome_c_Oxidase_Subunit"/>
</dbReference>
<keyword evidence="7" id="KW-1133">Transmembrane helix</keyword>
<name>A0ABQ3LX71_9SPHN</name>
<evidence type="ECO:0000313" key="10">
    <source>
        <dbReference type="Proteomes" id="UP000652430"/>
    </source>
</evidence>
<evidence type="ECO:0000256" key="6">
    <source>
        <dbReference type="PROSITE-ProRule" id="PRU00433"/>
    </source>
</evidence>
<dbReference type="SUPFAM" id="SSF46626">
    <property type="entry name" value="Cytochrome c"/>
    <property type="match status" value="3"/>
</dbReference>
<keyword evidence="7" id="KW-0472">Membrane</keyword>
<evidence type="ECO:0000259" key="8">
    <source>
        <dbReference type="PROSITE" id="PS51007"/>
    </source>
</evidence>
<keyword evidence="4" id="KW-0249">Electron transport</keyword>
<keyword evidence="3 6" id="KW-0479">Metal-binding</keyword>
<gene>
    <name evidence="9" type="primary">cycA</name>
    <name evidence="9" type="ORF">GCM10008023_40970</name>
</gene>
<dbReference type="PANTHER" id="PTHR33751:SF9">
    <property type="entry name" value="CYTOCHROME C4"/>
    <property type="match status" value="1"/>
</dbReference>
<feature type="transmembrane region" description="Helical" evidence="7">
    <location>
        <begin position="12"/>
        <end position="37"/>
    </location>
</feature>
<keyword evidence="1" id="KW-0813">Transport</keyword>
<keyword evidence="2 6" id="KW-0349">Heme</keyword>
<evidence type="ECO:0000256" key="3">
    <source>
        <dbReference type="ARBA" id="ARBA00022723"/>
    </source>
</evidence>
<dbReference type="RefSeq" id="WP_189677845.1">
    <property type="nucleotide sequence ID" value="NZ_BNAQ01000014.1"/>
</dbReference>
<evidence type="ECO:0000313" key="9">
    <source>
        <dbReference type="EMBL" id="GHH26414.1"/>
    </source>
</evidence>
<feature type="domain" description="Cytochrome c" evidence="8">
    <location>
        <begin position="308"/>
        <end position="401"/>
    </location>
</feature>
<accession>A0ABQ3LX71</accession>
<keyword evidence="5 6" id="KW-0408">Iron</keyword>
<dbReference type="Gene3D" id="1.10.760.10">
    <property type="entry name" value="Cytochrome c-like domain"/>
    <property type="match status" value="3"/>
</dbReference>
<organism evidence="9 10">
    <name type="scientific">Sphingomonas glacialis</name>
    <dbReference type="NCBI Taxonomy" id="658225"/>
    <lineage>
        <taxon>Bacteria</taxon>
        <taxon>Pseudomonadati</taxon>
        <taxon>Pseudomonadota</taxon>
        <taxon>Alphaproteobacteria</taxon>
        <taxon>Sphingomonadales</taxon>
        <taxon>Sphingomonadaceae</taxon>
        <taxon>Sphingomonas</taxon>
    </lineage>
</organism>
<feature type="domain" description="Cytochrome c" evidence="8">
    <location>
        <begin position="77"/>
        <end position="165"/>
    </location>
</feature>
<keyword evidence="10" id="KW-1185">Reference proteome</keyword>
<protein>
    <submittedName>
        <fullName evidence="9">Cytochrome c</fullName>
    </submittedName>
</protein>
<comment type="caution">
    <text evidence="9">The sequence shown here is derived from an EMBL/GenBank/DDBJ whole genome shotgun (WGS) entry which is preliminary data.</text>
</comment>
<dbReference type="Pfam" id="PF00034">
    <property type="entry name" value="Cytochrom_C"/>
    <property type="match status" value="2"/>
</dbReference>
<dbReference type="Pfam" id="PF13442">
    <property type="entry name" value="Cytochrome_CBB3"/>
    <property type="match status" value="1"/>
</dbReference>
<dbReference type="InterPro" id="IPR009056">
    <property type="entry name" value="Cyt_c-like_dom"/>
</dbReference>
<feature type="domain" description="Cytochrome c" evidence="8">
    <location>
        <begin position="202"/>
        <end position="298"/>
    </location>
</feature>
<dbReference type="InterPro" id="IPR036909">
    <property type="entry name" value="Cyt_c-like_dom_sf"/>
</dbReference>
<sequence length="415" mass="44361">MVRLLFPKRLTQWFGPLILAGIAALLVAVTVIVSGIVDLSAAKPHPDGWARLLHYTFSRSTAFHAGPTPPADLDSPIRVAAGASYYGQVCARCHGGPGFGQNPVVLSMHPRPQYLKTDLPTAGYSAPELFRIVKAGVKYSAMPSWPADRRDDEIWHLVAFLRAMPKMSPQSFQQLALVSHGQGAGVAPFGAPPKLTPYALRNDDEPPAASFNYRTPVFGFSGYAQDGDALATCSRCHGADGAGGGAFPNLTLQTRDYIASTLAAYAAGRRRSGFMQMVASELSPTQISALADHYVTLPRRSTETHVGPVSAEGQQIAIKGLSSAGLASCASCHGITRAADRAYPILEGQSRWYLANQLRVFRNGGRGSIVGDKHPDPMVKIAKRLTDKQIDAVAAYYAAQPPAAVQSLVPEKTVR</sequence>
<evidence type="ECO:0000256" key="2">
    <source>
        <dbReference type="ARBA" id="ARBA00022617"/>
    </source>
</evidence>
<evidence type="ECO:0000256" key="1">
    <source>
        <dbReference type="ARBA" id="ARBA00022448"/>
    </source>
</evidence>
<evidence type="ECO:0000256" key="4">
    <source>
        <dbReference type="ARBA" id="ARBA00022982"/>
    </source>
</evidence>
<evidence type="ECO:0000256" key="7">
    <source>
        <dbReference type="SAM" id="Phobius"/>
    </source>
</evidence>
<proteinExistence type="predicted"/>
<dbReference type="EMBL" id="BNAQ01000014">
    <property type="protein sequence ID" value="GHH26414.1"/>
    <property type="molecule type" value="Genomic_DNA"/>
</dbReference>